<dbReference type="GeneID" id="112287113"/>
<dbReference type="EMBL" id="ABEU02000001">
    <property type="protein sequence ID" value="PNR63297.1"/>
    <property type="molecule type" value="Genomic_DNA"/>
</dbReference>
<dbReference type="PaxDb" id="3218-PP1S28_45V6.1"/>
<dbReference type="AlphaFoldDB" id="A0A2K1LBA5"/>
<evidence type="ECO:0000313" key="2">
    <source>
        <dbReference type="EMBL" id="PNR63297.1"/>
    </source>
</evidence>
<evidence type="ECO:0000313" key="4">
    <source>
        <dbReference type="Proteomes" id="UP000006727"/>
    </source>
</evidence>
<dbReference type="Pfam" id="PF09348">
    <property type="entry name" value="DUF1990"/>
    <property type="match status" value="1"/>
</dbReference>
<dbReference type="Gramene" id="Pp3c1_37080V3.1">
    <property type="protein sequence ID" value="Pp3c1_37080V3.1"/>
    <property type="gene ID" value="Pp3c1_37080"/>
</dbReference>
<evidence type="ECO:0000313" key="3">
    <source>
        <dbReference type="EnsemblPlants" id="Pp3c1_37080V3.1"/>
    </source>
</evidence>
<dbReference type="PANTHER" id="PTHR34202">
    <property type="entry name" value="UPF0548 PROTEIN"/>
    <property type="match status" value="1"/>
</dbReference>
<accession>A0A2K1LBA5</accession>
<dbReference type="RefSeq" id="XP_024385595.1">
    <property type="nucleotide sequence ID" value="XM_024529827.2"/>
</dbReference>
<feature type="domain" description="DUF1990" evidence="1">
    <location>
        <begin position="52"/>
        <end position="208"/>
    </location>
</feature>
<reference evidence="2 4" key="1">
    <citation type="journal article" date="2008" name="Science">
        <title>The Physcomitrella genome reveals evolutionary insights into the conquest of land by plants.</title>
        <authorList>
            <person name="Rensing S."/>
            <person name="Lang D."/>
            <person name="Zimmer A."/>
            <person name="Terry A."/>
            <person name="Salamov A."/>
            <person name="Shapiro H."/>
            <person name="Nishiyama T."/>
            <person name="Perroud P.-F."/>
            <person name="Lindquist E."/>
            <person name="Kamisugi Y."/>
            <person name="Tanahashi T."/>
            <person name="Sakakibara K."/>
            <person name="Fujita T."/>
            <person name="Oishi K."/>
            <person name="Shin-I T."/>
            <person name="Kuroki Y."/>
            <person name="Toyoda A."/>
            <person name="Suzuki Y."/>
            <person name="Hashimoto A."/>
            <person name="Yamaguchi K."/>
            <person name="Sugano A."/>
            <person name="Kohara Y."/>
            <person name="Fujiyama A."/>
            <person name="Anterola A."/>
            <person name="Aoki S."/>
            <person name="Ashton N."/>
            <person name="Barbazuk W.B."/>
            <person name="Barker E."/>
            <person name="Bennetzen J."/>
            <person name="Bezanilla M."/>
            <person name="Blankenship R."/>
            <person name="Cho S.H."/>
            <person name="Dutcher S."/>
            <person name="Estelle M."/>
            <person name="Fawcett J.A."/>
            <person name="Gundlach H."/>
            <person name="Hanada K."/>
            <person name="Heyl A."/>
            <person name="Hicks K.A."/>
            <person name="Hugh J."/>
            <person name="Lohr M."/>
            <person name="Mayer K."/>
            <person name="Melkozernov A."/>
            <person name="Murata T."/>
            <person name="Nelson D."/>
            <person name="Pils B."/>
            <person name="Prigge M."/>
            <person name="Reiss B."/>
            <person name="Renner T."/>
            <person name="Rombauts S."/>
            <person name="Rushton P."/>
            <person name="Sanderfoot A."/>
            <person name="Schween G."/>
            <person name="Shiu S.-H."/>
            <person name="Stueber K."/>
            <person name="Theodoulou F.L."/>
            <person name="Tu H."/>
            <person name="Van de Peer Y."/>
            <person name="Verrier P.J."/>
            <person name="Waters E."/>
            <person name="Wood A."/>
            <person name="Yang L."/>
            <person name="Cove D."/>
            <person name="Cuming A."/>
            <person name="Hasebe M."/>
            <person name="Lucas S."/>
            <person name="Mishler D.B."/>
            <person name="Reski R."/>
            <person name="Grigoriev I."/>
            <person name="Quatrano R.S."/>
            <person name="Boore J.L."/>
        </authorList>
    </citation>
    <scope>NUCLEOTIDE SEQUENCE [LARGE SCALE GENOMIC DNA]</scope>
    <source>
        <strain evidence="3 4">cv. Gransden 2004</strain>
    </source>
</reference>
<dbReference type="RefSeq" id="XP_024385585.2">
    <property type="nucleotide sequence ID" value="XM_024529817.2"/>
</dbReference>
<organism evidence="2">
    <name type="scientific">Physcomitrium patens</name>
    <name type="common">Spreading-leaved earth moss</name>
    <name type="synonym">Physcomitrella patens</name>
    <dbReference type="NCBI Taxonomy" id="3218"/>
    <lineage>
        <taxon>Eukaryota</taxon>
        <taxon>Viridiplantae</taxon>
        <taxon>Streptophyta</taxon>
        <taxon>Embryophyta</taxon>
        <taxon>Bryophyta</taxon>
        <taxon>Bryophytina</taxon>
        <taxon>Bryopsida</taxon>
        <taxon>Funariidae</taxon>
        <taxon>Funariales</taxon>
        <taxon>Funariaceae</taxon>
        <taxon>Physcomitrium</taxon>
    </lineage>
</organism>
<proteinExistence type="predicted"/>
<reference evidence="3" key="3">
    <citation type="submission" date="2020-12" db="UniProtKB">
        <authorList>
            <consortium name="EnsemblPlants"/>
        </authorList>
    </citation>
    <scope>IDENTIFICATION</scope>
</reference>
<reference evidence="2 4" key="2">
    <citation type="journal article" date="2018" name="Plant J.">
        <title>The Physcomitrella patens chromosome-scale assembly reveals moss genome structure and evolution.</title>
        <authorList>
            <person name="Lang D."/>
            <person name="Ullrich K.K."/>
            <person name="Murat F."/>
            <person name="Fuchs J."/>
            <person name="Jenkins J."/>
            <person name="Haas F.B."/>
            <person name="Piednoel M."/>
            <person name="Gundlach H."/>
            <person name="Van Bel M."/>
            <person name="Meyberg R."/>
            <person name="Vives C."/>
            <person name="Morata J."/>
            <person name="Symeonidi A."/>
            <person name="Hiss M."/>
            <person name="Muchero W."/>
            <person name="Kamisugi Y."/>
            <person name="Saleh O."/>
            <person name="Blanc G."/>
            <person name="Decker E.L."/>
            <person name="van Gessel N."/>
            <person name="Grimwood J."/>
            <person name="Hayes R.D."/>
            <person name="Graham S.W."/>
            <person name="Gunter L.E."/>
            <person name="McDaniel S.F."/>
            <person name="Hoernstein S.N.W."/>
            <person name="Larsson A."/>
            <person name="Li F.W."/>
            <person name="Perroud P.F."/>
            <person name="Phillips J."/>
            <person name="Ranjan P."/>
            <person name="Rokshar D.S."/>
            <person name="Rothfels C.J."/>
            <person name="Schneider L."/>
            <person name="Shu S."/>
            <person name="Stevenson D.W."/>
            <person name="Thummler F."/>
            <person name="Tillich M."/>
            <person name="Villarreal Aguilar J.C."/>
            <person name="Widiez T."/>
            <person name="Wong G.K."/>
            <person name="Wymore A."/>
            <person name="Zhang Y."/>
            <person name="Zimmer A.D."/>
            <person name="Quatrano R.S."/>
            <person name="Mayer K.F.X."/>
            <person name="Goodstein D."/>
            <person name="Casacuberta J.M."/>
            <person name="Vandepoele K."/>
            <person name="Reski R."/>
            <person name="Cuming A.C."/>
            <person name="Tuskan G.A."/>
            <person name="Maumus F."/>
            <person name="Salse J."/>
            <person name="Schmutz J."/>
            <person name="Rensing S.A."/>
        </authorList>
    </citation>
    <scope>NUCLEOTIDE SEQUENCE [LARGE SCALE GENOMIC DNA]</scope>
    <source>
        <strain evidence="3 4">cv. Gransden 2004</strain>
    </source>
</reference>
<dbReference type="EnsemblPlants" id="Pp3c1_37080V3.1">
    <property type="protein sequence ID" value="Pp3c1_37080V3.1"/>
    <property type="gene ID" value="Pp3c1_37080"/>
</dbReference>
<dbReference type="STRING" id="3218.A0A2K1LBA5"/>
<dbReference type="PANTHER" id="PTHR34202:SF1">
    <property type="entry name" value="UPF0548 PROTEIN"/>
    <property type="match status" value="1"/>
</dbReference>
<protein>
    <recommendedName>
        <fullName evidence="1">DUF1990 domain-containing protein</fullName>
    </recommendedName>
</protein>
<dbReference type="RefSeq" id="XP_024385604.1">
    <property type="nucleotide sequence ID" value="XM_024529836.2"/>
</dbReference>
<gene>
    <name evidence="3" type="primary">LOC112287113</name>
    <name evidence="2" type="ORF">PHYPA_001722</name>
</gene>
<name>A0A2K1LBA5_PHYPA</name>
<keyword evidence="4" id="KW-1185">Reference proteome</keyword>
<dbReference type="InterPro" id="IPR018960">
    <property type="entry name" value="DUF1990"/>
</dbReference>
<evidence type="ECO:0000259" key="1">
    <source>
        <dbReference type="Pfam" id="PF09348"/>
    </source>
</evidence>
<dbReference type="Proteomes" id="UP000006727">
    <property type="component" value="Chromosome 1"/>
</dbReference>
<sequence length="237" mass="26663">MLFLSWHRPSRKDQAACLNSCKDGEFNYDAKYKGATQKSPFSGERANDLKRDGFVTNHASVKLGSGKDVFLDGKKALQNWRHFQLPWAFVDASTPILEGTKVCVCAHELVAWIMNPLQVLYVDAKEPPKFPSRVDQNNHQQQAAFAFGSGTLRGHMLAGEEKFAVEWREDDSVWYEISSFAKPANFLSFAGYPVARLQQKMFAKQSLAAMERAVRQGSVDIHSQSAFSALHHRHPCT</sequence>